<feature type="domain" description="Methyltransferase" evidence="1">
    <location>
        <begin position="40"/>
        <end position="134"/>
    </location>
</feature>
<dbReference type="GO" id="GO:0008168">
    <property type="term" value="F:methyltransferase activity"/>
    <property type="evidence" value="ECO:0007669"/>
    <property type="project" value="UniProtKB-KW"/>
</dbReference>
<dbReference type="RefSeq" id="WP_284061385.1">
    <property type="nucleotide sequence ID" value="NZ_CP126158.1"/>
</dbReference>
<dbReference type="EC" id="2.1.1.-" evidence="2"/>
<evidence type="ECO:0000259" key="1">
    <source>
        <dbReference type="Pfam" id="PF13649"/>
    </source>
</evidence>
<name>A0ABD5TGQ0_9EURY</name>
<dbReference type="Pfam" id="PF13649">
    <property type="entry name" value="Methyltransf_25"/>
    <property type="match status" value="1"/>
</dbReference>
<keyword evidence="2" id="KW-0808">Transferase</keyword>
<accession>A0ABD5TGQ0</accession>
<keyword evidence="3" id="KW-1185">Reference proteome</keyword>
<dbReference type="GO" id="GO:0032259">
    <property type="term" value="P:methylation"/>
    <property type="evidence" value="ECO:0007669"/>
    <property type="project" value="UniProtKB-KW"/>
</dbReference>
<dbReference type="PANTHER" id="PTHR43591">
    <property type="entry name" value="METHYLTRANSFERASE"/>
    <property type="match status" value="1"/>
</dbReference>
<reference evidence="2 3" key="1">
    <citation type="journal article" date="2019" name="Int. J. Syst. Evol. Microbiol.">
        <title>The Global Catalogue of Microorganisms (GCM) 10K type strain sequencing project: providing services to taxonomists for standard genome sequencing and annotation.</title>
        <authorList>
            <consortium name="The Broad Institute Genomics Platform"/>
            <consortium name="The Broad Institute Genome Sequencing Center for Infectious Disease"/>
            <person name="Wu L."/>
            <person name="Ma J."/>
        </authorList>
    </citation>
    <scope>NUCLEOTIDE SEQUENCE [LARGE SCALE GENOMIC DNA]</scope>
    <source>
        <strain evidence="2 3">SYNS20</strain>
    </source>
</reference>
<organism evidence="2 3">
    <name type="scientific">Halobaculum halobium</name>
    <dbReference type="NCBI Taxonomy" id="3032281"/>
    <lineage>
        <taxon>Archaea</taxon>
        <taxon>Methanobacteriati</taxon>
        <taxon>Methanobacteriota</taxon>
        <taxon>Stenosarchaea group</taxon>
        <taxon>Halobacteria</taxon>
        <taxon>Halobacteriales</taxon>
        <taxon>Haloferacaceae</taxon>
        <taxon>Halobaculum</taxon>
    </lineage>
</organism>
<dbReference type="Gene3D" id="3.40.50.150">
    <property type="entry name" value="Vaccinia Virus protein VP39"/>
    <property type="match status" value="1"/>
</dbReference>
<dbReference type="CDD" id="cd02440">
    <property type="entry name" value="AdoMet_MTases"/>
    <property type="match status" value="1"/>
</dbReference>
<gene>
    <name evidence="2" type="ORF">ACFQFD_14755</name>
</gene>
<dbReference type="Proteomes" id="UP001596443">
    <property type="component" value="Unassembled WGS sequence"/>
</dbReference>
<protein>
    <submittedName>
        <fullName evidence="2">Class I SAM-dependent methyltransferase</fullName>
        <ecNumber evidence="2">2.1.1.-</ecNumber>
    </submittedName>
</protein>
<proteinExistence type="predicted"/>
<evidence type="ECO:0000313" key="2">
    <source>
        <dbReference type="EMBL" id="MFC6787208.1"/>
    </source>
</evidence>
<dbReference type="SUPFAM" id="SSF53335">
    <property type="entry name" value="S-adenosyl-L-methionine-dependent methyltransferases"/>
    <property type="match status" value="1"/>
</dbReference>
<dbReference type="InterPro" id="IPR029063">
    <property type="entry name" value="SAM-dependent_MTases_sf"/>
</dbReference>
<dbReference type="EMBL" id="JBHSWX010000012">
    <property type="protein sequence ID" value="MFC6787208.1"/>
    <property type="molecule type" value="Genomic_DNA"/>
</dbReference>
<keyword evidence="2" id="KW-0489">Methyltransferase</keyword>
<dbReference type="InterPro" id="IPR041698">
    <property type="entry name" value="Methyltransf_25"/>
</dbReference>
<dbReference type="GeneID" id="81210322"/>
<comment type="caution">
    <text evidence="2">The sequence shown here is derived from an EMBL/GenBank/DDBJ whole genome shotgun (WGS) entry which is preliminary data.</text>
</comment>
<sequence length="250" mass="27539">MRDDSAITEAELYDLRHRDGERDDVAFYVDRAIEAGGPTLELACGTGRIHLPLLRAGVDADGVDLSAERLDRLRSKARSEGLDPSVREADMTALDPDRAYDLVICPYNSLQFARTLPDLRATLSSVHDALAPGGRFVFDVFVPDFDVICETYDEWEETTVERAGRAYAVRSRTTVTDPVEQLFRVEREVVTPEGDVVLADAFELAMLPKRLVETLVDDSPFASGSLAGGFGGEPLADDDTTQVWTLEKPT</sequence>
<dbReference type="AlphaFoldDB" id="A0ABD5TGQ0"/>
<evidence type="ECO:0000313" key="3">
    <source>
        <dbReference type="Proteomes" id="UP001596443"/>
    </source>
</evidence>